<protein>
    <submittedName>
        <fullName evidence="3">AAA family ATPase</fullName>
    </submittedName>
</protein>
<dbReference type="CDD" id="cd01026">
    <property type="entry name" value="TOPRIM_OLD"/>
    <property type="match status" value="1"/>
</dbReference>
<dbReference type="Pfam" id="PF13175">
    <property type="entry name" value="AAA_15"/>
    <property type="match status" value="1"/>
</dbReference>
<dbReference type="InterPro" id="IPR051396">
    <property type="entry name" value="Bact_Antivir_Def_Nuclease"/>
</dbReference>
<dbReference type="InterPro" id="IPR034139">
    <property type="entry name" value="TOPRIM_OLD"/>
</dbReference>
<dbReference type="InterPro" id="IPR041685">
    <property type="entry name" value="AAA_GajA/Old/RecF-like"/>
</dbReference>
<evidence type="ECO:0000259" key="2">
    <source>
        <dbReference type="Pfam" id="PF20469"/>
    </source>
</evidence>
<dbReference type="Proteomes" id="UP001213646">
    <property type="component" value="Unassembled WGS sequence"/>
</dbReference>
<dbReference type="AlphaFoldDB" id="A0AAW6HYI0"/>
<reference evidence="3" key="1">
    <citation type="submission" date="2023-01" db="EMBL/GenBank/DDBJ databases">
        <title>Exploring GABA producing Bacteroides strains toward improving mental health.</title>
        <authorList>
            <person name="Yousuf B."/>
            <person name="Bouhlel N.E."/>
            <person name="Mottawea W."/>
            <person name="Hammami R."/>
        </authorList>
    </citation>
    <scope>NUCLEOTIDE SEQUENCE</scope>
    <source>
        <strain evidence="3">UO.H1047</strain>
    </source>
</reference>
<evidence type="ECO:0000259" key="1">
    <source>
        <dbReference type="Pfam" id="PF13175"/>
    </source>
</evidence>
<sequence length="531" mass="60479">MIERIIIKNFKGIKEADISFHDKINVIVGNNGVGKSTLIEAISLTLGHGIGQLEITQYLFHESTWKDFESNKVLPEIIIELYFNKDFPAEYSGKNNSLSIFSSGIRVRIACDNSYLSLFQEQKEQYKHIPCEFYTIERCWFSGDNVKQLLVPYVPWIIDSSSNTFNNKANQLATRLISYKLSESERVQVKGCLRTLREHFEGNTKVNVINCSLNDKIKDISPDFKLTVDLTTKMAWNTILCPVLKEIPFSQIGLGDQCIINTLLSIDPSSNDDKKKKILIIEEPESHLSHTKMYELLSYLSGFDGQMFVSTHSSFVANKLSLNNLIVLGKSSGIIQSQRISDLEDYDFFAKVPNYPTLRVALCDKAILVEGPTDEMVVLYHFMKEYQCHPFAKGIELISVGGTVFKHFALLGAKLKKRIAVITDNDNLNIEKLETKRNLPQEEVVRLFTEKDTSLHTLEPAFVNANVDNLKGLSKLIRGENVDKESAESLSEYMKKHKTEWALKLLEDESYNFNVPQYIMDAINWLIDGEK</sequence>
<name>A0AAW6HYI0_9BACT</name>
<dbReference type="RefSeq" id="WP_005807170.1">
    <property type="nucleotide sequence ID" value="NZ_JAHONR010000019.1"/>
</dbReference>
<gene>
    <name evidence="3" type="ORF">PQG89_01555</name>
</gene>
<dbReference type="Gene3D" id="3.40.50.300">
    <property type="entry name" value="P-loop containing nucleotide triphosphate hydrolases"/>
    <property type="match status" value="1"/>
</dbReference>
<accession>A0AAW6HYI0</accession>
<dbReference type="PANTHER" id="PTHR43581:SF4">
    <property type="entry name" value="ATP_GTP PHOSPHATASE"/>
    <property type="match status" value="1"/>
</dbReference>
<organism evidence="3 4">
    <name type="scientific">Parabacteroides johnsonii</name>
    <dbReference type="NCBI Taxonomy" id="387661"/>
    <lineage>
        <taxon>Bacteria</taxon>
        <taxon>Pseudomonadati</taxon>
        <taxon>Bacteroidota</taxon>
        <taxon>Bacteroidia</taxon>
        <taxon>Bacteroidales</taxon>
        <taxon>Tannerellaceae</taxon>
        <taxon>Parabacteroides</taxon>
    </lineage>
</organism>
<evidence type="ECO:0000313" key="3">
    <source>
        <dbReference type="EMBL" id="MDC7148117.1"/>
    </source>
</evidence>
<dbReference type="SUPFAM" id="SSF52540">
    <property type="entry name" value="P-loop containing nucleoside triphosphate hydrolases"/>
    <property type="match status" value="1"/>
</dbReference>
<feature type="domain" description="Endonuclease GajA/Old nuclease/RecF-like AAA" evidence="1">
    <location>
        <begin position="1"/>
        <end position="317"/>
    </location>
</feature>
<dbReference type="InterPro" id="IPR027417">
    <property type="entry name" value="P-loop_NTPase"/>
</dbReference>
<evidence type="ECO:0000313" key="4">
    <source>
        <dbReference type="Proteomes" id="UP001213646"/>
    </source>
</evidence>
<proteinExistence type="predicted"/>
<comment type="caution">
    <text evidence="3">The sequence shown here is derived from an EMBL/GenBank/DDBJ whole genome shotgun (WGS) entry which is preliminary data.</text>
</comment>
<dbReference type="Pfam" id="PF20469">
    <property type="entry name" value="OLD-like_TOPRIM"/>
    <property type="match status" value="1"/>
</dbReference>
<dbReference type="PANTHER" id="PTHR43581">
    <property type="entry name" value="ATP/GTP PHOSPHATASE"/>
    <property type="match status" value="1"/>
</dbReference>
<feature type="domain" description="OLD protein-like TOPRIM" evidence="2">
    <location>
        <begin position="363"/>
        <end position="426"/>
    </location>
</feature>
<dbReference type="EMBL" id="JAQPYX010000014">
    <property type="protein sequence ID" value="MDC7148117.1"/>
    <property type="molecule type" value="Genomic_DNA"/>
</dbReference>